<dbReference type="GO" id="GO:0006508">
    <property type="term" value="P:proteolysis"/>
    <property type="evidence" value="ECO:0007669"/>
    <property type="project" value="UniProtKB-KW"/>
</dbReference>
<dbReference type="Gene3D" id="1.20.1540.10">
    <property type="entry name" value="Rhomboid-like"/>
    <property type="match status" value="1"/>
</dbReference>
<keyword evidence="4" id="KW-0378">Hydrolase</keyword>
<feature type="transmembrane region" description="Helical" evidence="8">
    <location>
        <begin position="21"/>
        <end position="50"/>
    </location>
</feature>
<accession>A0A6L3ZHX1</accession>
<dbReference type="InterPro" id="IPR035952">
    <property type="entry name" value="Rhomboid-like_sf"/>
</dbReference>
<keyword evidence="11" id="KW-0645">Protease</keyword>
<evidence type="ECO:0000313" key="11">
    <source>
        <dbReference type="EMBL" id="KAB2817219.1"/>
    </source>
</evidence>
<evidence type="ECO:0000256" key="8">
    <source>
        <dbReference type="SAM" id="Phobius"/>
    </source>
</evidence>
<feature type="domain" description="DUF6576" evidence="10">
    <location>
        <begin position="262"/>
        <end position="297"/>
    </location>
</feature>
<evidence type="ECO:0000259" key="9">
    <source>
        <dbReference type="Pfam" id="PF01694"/>
    </source>
</evidence>
<dbReference type="InterPro" id="IPR050925">
    <property type="entry name" value="Rhomboid_protease_S54"/>
</dbReference>
<comment type="caution">
    <text evidence="11">The sequence shown here is derived from an EMBL/GenBank/DDBJ whole genome shotgun (WGS) entry which is preliminary data.</text>
</comment>
<keyword evidence="6 8" id="KW-0472">Membrane</keyword>
<dbReference type="Pfam" id="PF20216">
    <property type="entry name" value="DUF6576"/>
    <property type="match status" value="1"/>
</dbReference>
<feature type="transmembrane region" description="Helical" evidence="8">
    <location>
        <begin position="106"/>
        <end position="124"/>
    </location>
</feature>
<gene>
    <name evidence="11" type="ORF">F8C82_02170</name>
</gene>
<dbReference type="GO" id="GO:0016020">
    <property type="term" value="C:membrane"/>
    <property type="evidence" value="ECO:0007669"/>
    <property type="project" value="UniProtKB-SubCell"/>
</dbReference>
<dbReference type="InterPro" id="IPR046483">
    <property type="entry name" value="DUF6576"/>
</dbReference>
<dbReference type="OrthoDB" id="680602at2"/>
<dbReference type="Proteomes" id="UP000484164">
    <property type="component" value="Unassembled WGS sequence"/>
</dbReference>
<dbReference type="Pfam" id="PF01694">
    <property type="entry name" value="Rhomboid"/>
    <property type="match status" value="1"/>
</dbReference>
<sequence>MSNLYNNIKQSFLVANWLNRLIYINLGVFVLLIILSAISFITGFDIDAFISLQLSLPSSLYELMWRPWTILTYMFTHFGFLHILFNMIVLFFSGRIFMDFLGDKRVLPVYILGGIAGAAVYILMYNISPNLEPGGMMIGASAGVMAIMIAAATKVPNLPVRLMLLPFEFKFWWIAVAYVLLDISGISSSNTGGHLAHLGGAMVGYLYVQALDRNVDWSNSFWDFIRRISELFKRKPKLKTVHKSRSRYSKTTQTKASTTYQTSDQARMDEILDKIKKNGYDKLSKEEKDFLFQFSKK</sequence>
<evidence type="ECO:0000259" key="10">
    <source>
        <dbReference type="Pfam" id="PF20216"/>
    </source>
</evidence>
<evidence type="ECO:0000256" key="3">
    <source>
        <dbReference type="ARBA" id="ARBA00022692"/>
    </source>
</evidence>
<dbReference type="SUPFAM" id="SSF144091">
    <property type="entry name" value="Rhomboid-like"/>
    <property type="match status" value="1"/>
</dbReference>
<evidence type="ECO:0000256" key="7">
    <source>
        <dbReference type="SAM" id="MobiDB-lite"/>
    </source>
</evidence>
<organism evidence="11 12">
    <name type="scientific">Phaeocystidibacter marisrubri</name>
    <dbReference type="NCBI Taxonomy" id="1577780"/>
    <lineage>
        <taxon>Bacteria</taxon>
        <taxon>Pseudomonadati</taxon>
        <taxon>Bacteroidota</taxon>
        <taxon>Flavobacteriia</taxon>
        <taxon>Flavobacteriales</taxon>
        <taxon>Phaeocystidibacteraceae</taxon>
        <taxon>Phaeocystidibacter</taxon>
    </lineage>
</organism>
<dbReference type="PANTHER" id="PTHR43731:SF14">
    <property type="entry name" value="PRESENILIN-ASSOCIATED RHOMBOID-LIKE PROTEIN, MITOCHONDRIAL"/>
    <property type="match status" value="1"/>
</dbReference>
<evidence type="ECO:0000256" key="4">
    <source>
        <dbReference type="ARBA" id="ARBA00022801"/>
    </source>
</evidence>
<feature type="region of interest" description="Disordered" evidence="7">
    <location>
        <begin position="243"/>
        <end position="262"/>
    </location>
</feature>
<feature type="transmembrane region" description="Helical" evidence="8">
    <location>
        <begin position="70"/>
        <end position="94"/>
    </location>
</feature>
<feature type="transmembrane region" description="Helical" evidence="8">
    <location>
        <begin position="136"/>
        <end position="155"/>
    </location>
</feature>
<evidence type="ECO:0000256" key="1">
    <source>
        <dbReference type="ARBA" id="ARBA00004141"/>
    </source>
</evidence>
<comment type="subcellular location">
    <subcellularLocation>
        <location evidence="1">Membrane</location>
        <topology evidence="1">Multi-pass membrane protein</topology>
    </subcellularLocation>
</comment>
<proteinExistence type="inferred from homology"/>
<feature type="domain" description="Peptidase S54 rhomboid" evidence="9">
    <location>
        <begin position="66"/>
        <end position="208"/>
    </location>
</feature>
<evidence type="ECO:0000256" key="5">
    <source>
        <dbReference type="ARBA" id="ARBA00022989"/>
    </source>
</evidence>
<dbReference type="PANTHER" id="PTHR43731">
    <property type="entry name" value="RHOMBOID PROTEASE"/>
    <property type="match status" value="1"/>
</dbReference>
<dbReference type="AlphaFoldDB" id="A0A6L3ZHX1"/>
<evidence type="ECO:0000256" key="2">
    <source>
        <dbReference type="ARBA" id="ARBA00009045"/>
    </source>
</evidence>
<keyword evidence="5 8" id="KW-1133">Transmembrane helix</keyword>
<dbReference type="EMBL" id="WBVQ01000001">
    <property type="protein sequence ID" value="KAB2817219.1"/>
    <property type="molecule type" value="Genomic_DNA"/>
</dbReference>
<reference evidence="11 12" key="1">
    <citation type="submission" date="2019-10" db="EMBL/GenBank/DDBJ databases">
        <title>Genome sequence of Phaeocystidibacter marisrubri JCM30614 (type strain).</title>
        <authorList>
            <person name="Bowman J.P."/>
        </authorList>
    </citation>
    <scope>NUCLEOTIDE SEQUENCE [LARGE SCALE GENOMIC DNA]</scope>
    <source>
        <strain evidence="11 12">JCM 30614</strain>
    </source>
</reference>
<protein>
    <submittedName>
        <fullName evidence="11">Rhomboid family intramembrane serine protease</fullName>
    </submittedName>
</protein>
<dbReference type="GO" id="GO:0004252">
    <property type="term" value="F:serine-type endopeptidase activity"/>
    <property type="evidence" value="ECO:0007669"/>
    <property type="project" value="InterPro"/>
</dbReference>
<keyword evidence="12" id="KW-1185">Reference proteome</keyword>
<comment type="similarity">
    <text evidence="2">Belongs to the peptidase S54 family.</text>
</comment>
<evidence type="ECO:0000313" key="12">
    <source>
        <dbReference type="Proteomes" id="UP000484164"/>
    </source>
</evidence>
<dbReference type="InterPro" id="IPR022764">
    <property type="entry name" value="Peptidase_S54_rhomboid_dom"/>
</dbReference>
<feature type="compositionally biased region" description="Low complexity" evidence="7">
    <location>
        <begin position="249"/>
        <end position="262"/>
    </location>
</feature>
<name>A0A6L3ZHX1_9FLAO</name>
<dbReference type="RefSeq" id="WP_151691790.1">
    <property type="nucleotide sequence ID" value="NZ_BMGX01000002.1"/>
</dbReference>
<evidence type="ECO:0000256" key="6">
    <source>
        <dbReference type="ARBA" id="ARBA00023136"/>
    </source>
</evidence>
<keyword evidence="3 8" id="KW-0812">Transmembrane</keyword>